<protein>
    <submittedName>
        <fullName evidence="2">Membrane protein</fullName>
    </submittedName>
</protein>
<dbReference type="InterPro" id="IPR005325">
    <property type="entry name" value="DUF308_memb"/>
</dbReference>
<reference evidence="2" key="2">
    <citation type="submission" date="2020-09" db="EMBL/GenBank/DDBJ databases">
        <authorList>
            <person name="Sun Q."/>
            <person name="Zhou Y."/>
        </authorList>
    </citation>
    <scope>NUCLEOTIDE SEQUENCE</scope>
    <source>
        <strain evidence="2">CGMCC 1.12751</strain>
    </source>
</reference>
<keyword evidence="1" id="KW-0472">Membrane</keyword>
<dbReference type="GO" id="GO:0005886">
    <property type="term" value="C:plasma membrane"/>
    <property type="evidence" value="ECO:0007669"/>
    <property type="project" value="TreeGrafter"/>
</dbReference>
<feature type="transmembrane region" description="Helical" evidence="1">
    <location>
        <begin position="97"/>
        <end position="119"/>
    </location>
</feature>
<reference evidence="2" key="1">
    <citation type="journal article" date="2014" name="Int. J. Syst. Evol. Microbiol.">
        <title>Complete genome sequence of Corynebacterium casei LMG S-19264T (=DSM 44701T), isolated from a smear-ripened cheese.</title>
        <authorList>
            <consortium name="US DOE Joint Genome Institute (JGI-PGF)"/>
            <person name="Walter F."/>
            <person name="Albersmeier A."/>
            <person name="Kalinowski J."/>
            <person name="Ruckert C."/>
        </authorList>
    </citation>
    <scope>NUCLEOTIDE SEQUENCE</scope>
    <source>
        <strain evidence="2">CGMCC 1.12751</strain>
    </source>
</reference>
<evidence type="ECO:0000313" key="3">
    <source>
        <dbReference type="Proteomes" id="UP000625976"/>
    </source>
</evidence>
<comment type="caution">
    <text evidence="2">The sequence shown here is derived from an EMBL/GenBank/DDBJ whole genome shotgun (WGS) entry which is preliminary data.</text>
</comment>
<dbReference type="PANTHER" id="PTHR34989">
    <property type="entry name" value="PROTEIN HDED"/>
    <property type="match status" value="1"/>
</dbReference>
<feature type="transmembrane region" description="Helical" evidence="1">
    <location>
        <begin position="12"/>
        <end position="33"/>
    </location>
</feature>
<sequence length="184" mass="20885">MENTLTMNMNNKYWWLQMLLGIAFIGFGLWFWFTPAETYITLAVFFSYWIFITGIFEIFNAFGSSKHSGQWVLYLIGGIIDLGIGGILMAHENLTMEILPIFLGFWLLFRAIMLIVMYYELKRTSKGASGMLLLAAILSGIFALIVLAKPVVGDLAIVYSTAFAFFFIGVYRVILGNNLRKTIK</sequence>
<dbReference type="AlphaFoldDB" id="A0A917LQ40"/>
<keyword evidence="1" id="KW-0812">Transmembrane</keyword>
<name>A0A917LQ40_9FLAO</name>
<gene>
    <name evidence="2" type="ORF">GCM10010976_20940</name>
</gene>
<feature type="transmembrane region" description="Helical" evidence="1">
    <location>
        <begin position="39"/>
        <end position="59"/>
    </location>
</feature>
<evidence type="ECO:0000313" key="2">
    <source>
        <dbReference type="EMBL" id="GGG49423.1"/>
    </source>
</evidence>
<keyword evidence="3" id="KW-1185">Reference proteome</keyword>
<dbReference type="InterPro" id="IPR052712">
    <property type="entry name" value="Acid_resist_chaperone_HdeD"/>
</dbReference>
<organism evidence="2 3">
    <name type="scientific">Bizionia arctica</name>
    <dbReference type="NCBI Taxonomy" id="1495645"/>
    <lineage>
        <taxon>Bacteria</taxon>
        <taxon>Pseudomonadati</taxon>
        <taxon>Bacteroidota</taxon>
        <taxon>Flavobacteriia</taxon>
        <taxon>Flavobacteriales</taxon>
        <taxon>Flavobacteriaceae</taxon>
        <taxon>Bizionia</taxon>
    </lineage>
</organism>
<feature type="transmembrane region" description="Helical" evidence="1">
    <location>
        <begin position="157"/>
        <end position="175"/>
    </location>
</feature>
<keyword evidence="1" id="KW-1133">Transmembrane helix</keyword>
<evidence type="ECO:0000256" key="1">
    <source>
        <dbReference type="SAM" id="Phobius"/>
    </source>
</evidence>
<proteinExistence type="predicted"/>
<dbReference type="Proteomes" id="UP000625976">
    <property type="component" value="Unassembled WGS sequence"/>
</dbReference>
<accession>A0A917LQ40</accession>
<dbReference type="Pfam" id="PF03729">
    <property type="entry name" value="DUF308"/>
    <property type="match status" value="1"/>
</dbReference>
<dbReference type="EMBL" id="BMFQ01000002">
    <property type="protein sequence ID" value="GGG49423.1"/>
    <property type="molecule type" value="Genomic_DNA"/>
</dbReference>
<feature type="transmembrane region" description="Helical" evidence="1">
    <location>
        <begin position="131"/>
        <end position="151"/>
    </location>
</feature>
<dbReference type="PANTHER" id="PTHR34989:SF1">
    <property type="entry name" value="PROTEIN HDED"/>
    <property type="match status" value="1"/>
</dbReference>
<feature type="transmembrane region" description="Helical" evidence="1">
    <location>
        <begin position="71"/>
        <end position="91"/>
    </location>
</feature>